<keyword evidence="1" id="KW-0472">Membrane</keyword>
<comment type="caution">
    <text evidence="2">The sequence shown here is derived from an EMBL/GenBank/DDBJ whole genome shotgun (WGS) entry which is preliminary data.</text>
</comment>
<keyword evidence="1" id="KW-1133">Transmembrane helix</keyword>
<accession>A0A4R5CXS6</accession>
<evidence type="ECO:0000313" key="3">
    <source>
        <dbReference type="Proteomes" id="UP000294597"/>
    </source>
</evidence>
<evidence type="ECO:0008006" key="4">
    <source>
        <dbReference type="Google" id="ProtNLM"/>
    </source>
</evidence>
<keyword evidence="3" id="KW-1185">Reference proteome</keyword>
<name>A0A4R5CXS6_9FLAO</name>
<dbReference type="Proteomes" id="UP000294597">
    <property type="component" value="Unassembled WGS sequence"/>
</dbReference>
<dbReference type="RefSeq" id="WP_132112009.1">
    <property type="nucleotide sequence ID" value="NZ_SMFO01000010.1"/>
</dbReference>
<evidence type="ECO:0000313" key="2">
    <source>
        <dbReference type="EMBL" id="TDE02643.1"/>
    </source>
</evidence>
<sequence length="70" mass="7633">MNAKNIGILLVVIGAIMVFYTGFNYVTKEKVVDIGPIEINKQESHPVKWSPIVGVVLLIGGVVLVVKDKK</sequence>
<gene>
    <name evidence="2" type="ORF">E0F98_12600</name>
</gene>
<feature type="transmembrane region" description="Helical" evidence="1">
    <location>
        <begin position="7"/>
        <end position="27"/>
    </location>
</feature>
<organism evidence="2 3">
    <name type="scientific">Flavobacterium hiemivividum</name>
    <dbReference type="NCBI Taxonomy" id="2541734"/>
    <lineage>
        <taxon>Bacteria</taxon>
        <taxon>Pseudomonadati</taxon>
        <taxon>Bacteroidota</taxon>
        <taxon>Flavobacteriia</taxon>
        <taxon>Flavobacteriales</taxon>
        <taxon>Flavobacteriaceae</taxon>
        <taxon>Flavobacterium</taxon>
    </lineage>
</organism>
<protein>
    <recommendedName>
        <fullName evidence="4">DUF3185 domain-containing protein</fullName>
    </recommendedName>
</protein>
<feature type="transmembrane region" description="Helical" evidence="1">
    <location>
        <begin position="47"/>
        <end position="66"/>
    </location>
</feature>
<dbReference type="EMBL" id="SMFO01000010">
    <property type="protein sequence ID" value="TDE02643.1"/>
    <property type="molecule type" value="Genomic_DNA"/>
</dbReference>
<reference evidence="2 3" key="1">
    <citation type="submission" date="2019-03" db="EMBL/GenBank/DDBJ databases">
        <title>Flavobacterium TSA-D2 sp. nov., isolated from arctic soil.</title>
        <authorList>
            <person name="Chaudhary D.K."/>
        </authorList>
    </citation>
    <scope>NUCLEOTIDE SEQUENCE [LARGE SCALE GENOMIC DNA]</scope>
    <source>
        <strain evidence="2 3">TSA-D2</strain>
    </source>
</reference>
<keyword evidence="1" id="KW-0812">Transmembrane</keyword>
<evidence type="ECO:0000256" key="1">
    <source>
        <dbReference type="SAM" id="Phobius"/>
    </source>
</evidence>
<proteinExistence type="predicted"/>
<dbReference type="AlphaFoldDB" id="A0A4R5CXS6"/>